<reference evidence="15 16" key="1">
    <citation type="submission" date="2014-02" db="EMBL/GenBank/DDBJ databases">
        <authorList>
            <person name="Genoscope - CEA"/>
        </authorList>
    </citation>
    <scope>NUCLEOTIDE SEQUENCE [LARGE SCALE GENOMIC DNA]</scope>
    <source>
        <strain evidence="15 16">PCC 8005</strain>
    </source>
</reference>
<dbReference type="Pfam" id="PF02518">
    <property type="entry name" value="HATPase_c"/>
    <property type="match status" value="1"/>
</dbReference>
<keyword evidence="16" id="KW-1185">Reference proteome</keyword>
<dbReference type="PRINTS" id="PR00344">
    <property type="entry name" value="BCTRLSENSOR"/>
</dbReference>
<dbReference type="InterPro" id="IPR011006">
    <property type="entry name" value="CheY-like_superfamily"/>
</dbReference>
<dbReference type="Pfam" id="PF00072">
    <property type="entry name" value="Response_reg"/>
    <property type="match status" value="1"/>
</dbReference>
<feature type="domain" description="Response regulatory" evidence="14">
    <location>
        <begin position="5"/>
        <end position="120"/>
    </location>
</feature>
<dbReference type="EC" id="2.7.13.3" evidence="3"/>
<evidence type="ECO:0000259" key="14">
    <source>
        <dbReference type="PROSITE" id="PS50110"/>
    </source>
</evidence>
<dbReference type="InterPro" id="IPR004358">
    <property type="entry name" value="Sig_transdc_His_kin-like_C"/>
</dbReference>
<keyword evidence="4" id="KW-1003">Cell membrane</keyword>
<keyword evidence="10" id="KW-0902">Two-component regulatory system</keyword>
<dbReference type="Gene3D" id="3.40.50.2300">
    <property type="match status" value="1"/>
</dbReference>
<keyword evidence="8 15" id="KW-0418">Kinase</keyword>
<keyword evidence="11" id="KW-0472">Membrane</keyword>
<comment type="subcellular location">
    <subcellularLocation>
        <location evidence="2">Cell membrane</location>
    </subcellularLocation>
</comment>
<evidence type="ECO:0000256" key="10">
    <source>
        <dbReference type="ARBA" id="ARBA00023012"/>
    </source>
</evidence>
<dbReference type="AlphaFoldDB" id="A0A9P1NYM6"/>
<dbReference type="Gene3D" id="3.30.565.10">
    <property type="entry name" value="Histidine kinase-like ATPase, C-terminal domain"/>
    <property type="match status" value="1"/>
</dbReference>
<dbReference type="PANTHER" id="PTHR43547">
    <property type="entry name" value="TWO-COMPONENT HISTIDINE KINASE"/>
    <property type="match status" value="1"/>
</dbReference>
<evidence type="ECO:0000256" key="6">
    <source>
        <dbReference type="ARBA" id="ARBA00022679"/>
    </source>
</evidence>
<dbReference type="RefSeq" id="WP_006625835.1">
    <property type="nucleotide sequence ID" value="NZ_FO818640.1"/>
</dbReference>
<sequence length="368" mass="40615">MNTVQILIVEDELLIAKGLARKLKSLGYTVVGIVSSGLAAIAKVAETNPDLVLMDIVIKGDMDGIETAAKIHEQYGTPVIYLTAYADDSTLERAESTGSYGYLLKPFKEREVHAAIRMALKRYEQEVQVKESLNLFQELEAEKTRLLSIASHDLKNPLTSIQMSTDLLAKYDSKLDEQKKLKHFQRIQSSINSMNQLLEDVLTLSKSSSGKLTFAPKLVNVVKLIQLLIDQLMVQVNDQHKLELRTSGDLDDPIMLDDKLLGHILANLLSNAIKYSPDGGVINFDVIRQENQIIFRIKDAGIGLPPEYKQKLFQAFERGSNVGNIKGTGLGLSIVKQAVDLHGGEITVDSELGQGTTFTVILPITEVS</sequence>
<evidence type="ECO:0000259" key="13">
    <source>
        <dbReference type="PROSITE" id="PS50109"/>
    </source>
</evidence>
<accession>A0A9P1NYM6</accession>
<dbReference type="GO" id="GO:0000155">
    <property type="term" value="F:phosphorelay sensor kinase activity"/>
    <property type="evidence" value="ECO:0007669"/>
    <property type="project" value="InterPro"/>
</dbReference>
<dbReference type="EMBL" id="FO818640">
    <property type="protein sequence ID" value="CDM94991.1"/>
    <property type="molecule type" value="Genomic_DNA"/>
</dbReference>
<dbReference type="InterPro" id="IPR005467">
    <property type="entry name" value="His_kinase_dom"/>
</dbReference>
<dbReference type="SMART" id="SM00388">
    <property type="entry name" value="HisKA"/>
    <property type="match status" value="1"/>
</dbReference>
<evidence type="ECO:0000256" key="11">
    <source>
        <dbReference type="ARBA" id="ARBA00023136"/>
    </source>
</evidence>
<evidence type="ECO:0000313" key="16">
    <source>
        <dbReference type="Proteomes" id="UP000032946"/>
    </source>
</evidence>
<evidence type="ECO:0000256" key="12">
    <source>
        <dbReference type="PROSITE-ProRule" id="PRU00169"/>
    </source>
</evidence>
<dbReference type="PANTHER" id="PTHR43547:SF2">
    <property type="entry name" value="HYBRID SIGNAL TRANSDUCTION HISTIDINE KINASE C"/>
    <property type="match status" value="1"/>
</dbReference>
<dbReference type="PROSITE" id="PS50110">
    <property type="entry name" value="RESPONSE_REGULATORY"/>
    <property type="match status" value="1"/>
</dbReference>
<evidence type="ECO:0000256" key="7">
    <source>
        <dbReference type="ARBA" id="ARBA00022741"/>
    </source>
</evidence>
<protein>
    <recommendedName>
        <fullName evidence="3">histidine kinase</fullName>
        <ecNumber evidence="3">2.7.13.3</ecNumber>
    </recommendedName>
</protein>
<dbReference type="SUPFAM" id="SSF55874">
    <property type="entry name" value="ATPase domain of HSP90 chaperone/DNA topoisomerase II/histidine kinase"/>
    <property type="match status" value="1"/>
</dbReference>
<evidence type="ECO:0000313" key="15">
    <source>
        <dbReference type="EMBL" id="CDM94991.1"/>
    </source>
</evidence>
<dbReference type="SMART" id="SM00387">
    <property type="entry name" value="HATPase_c"/>
    <property type="match status" value="1"/>
</dbReference>
<dbReference type="Pfam" id="PF00512">
    <property type="entry name" value="HisKA"/>
    <property type="match status" value="1"/>
</dbReference>
<dbReference type="FunFam" id="3.30.565.10:FF:000023">
    <property type="entry name" value="PAS domain-containing sensor histidine kinase"/>
    <property type="match status" value="1"/>
</dbReference>
<dbReference type="GO" id="GO:0005886">
    <property type="term" value="C:plasma membrane"/>
    <property type="evidence" value="ECO:0007669"/>
    <property type="project" value="UniProtKB-SubCell"/>
</dbReference>
<dbReference type="Gene3D" id="1.10.287.130">
    <property type="match status" value="1"/>
</dbReference>
<evidence type="ECO:0000256" key="1">
    <source>
        <dbReference type="ARBA" id="ARBA00000085"/>
    </source>
</evidence>
<dbReference type="GO" id="GO:0005524">
    <property type="term" value="F:ATP binding"/>
    <property type="evidence" value="ECO:0007669"/>
    <property type="project" value="UniProtKB-KW"/>
</dbReference>
<dbReference type="Proteomes" id="UP000032946">
    <property type="component" value="Chromosome"/>
</dbReference>
<dbReference type="InterPro" id="IPR003594">
    <property type="entry name" value="HATPase_dom"/>
</dbReference>
<dbReference type="InterPro" id="IPR036890">
    <property type="entry name" value="HATPase_C_sf"/>
</dbReference>
<dbReference type="CDD" id="cd17534">
    <property type="entry name" value="REC_DC-like"/>
    <property type="match status" value="1"/>
</dbReference>
<keyword evidence="5 12" id="KW-0597">Phosphoprotein</keyword>
<comment type="catalytic activity">
    <reaction evidence="1">
        <text>ATP + protein L-histidine = ADP + protein N-phospho-L-histidine.</text>
        <dbReference type="EC" id="2.7.13.3"/>
    </reaction>
</comment>
<evidence type="ECO:0000256" key="4">
    <source>
        <dbReference type="ARBA" id="ARBA00022475"/>
    </source>
</evidence>
<dbReference type="SMART" id="SM00448">
    <property type="entry name" value="REC"/>
    <property type="match status" value="1"/>
</dbReference>
<evidence type="ECO:0000256" key="2">
    <source>
        <dbReference type="ARBA" id="ARBA00004236"/>
    </source>
</evidence>
<dbReference type="CDD" id="cd00082">
    <property type="entry name" value="HisKA"/>
    <property type="match status" value="1"/>
</dbReference>
<proteinExistence type="predicted"/>
<evidence type="ECO:0000256" key="8">
    <source>
        <dbReference type="ARBA" id="ARBA00022777"/>
    </source>
</evidence>
<keyword evidence="6 15" id="KW-0808">Transferase</keyword>
<dbReference type="CDD" id="cd00075">
    <property type="entry name" value="HATPase"/>
    <property type="match status" value="1"/>
</dbReference>
<evidence type="ECO:0000256" key="9">
    <source>
        <dbReference type="ARBA" id="ARBA00022840"/>
    </source>
</evidence>
<dbReference type="PROSITE" id="PS50109">
    <property type="entry name" value="HIS_KIN"/>
    <property type="match status" value="1"/>
</dbReference>
<dbReference type="SUPFAM" id="SSF52172">
    <property type="entry name" value="CheY-like"/>
    <property type="match status" value="1"/>
</dbReference>
<evidence type="ECO:0000256" key="3">
    <source>
        <dbReference type="ARBA" id="ARBA00012438"/>
    </source>
</evidence>
<feature type="modified residue" description="4-aspartylphosphate" evidence="12">
    <location>
        <position position="55"/>
    </location>
</feature>
<dbReference type="InterPro" id="IPR003661">
    <property type="entry name" value="HisK_dim/P_dom"/>
</dbReference>
<dbReference type="SUPFAM" id="SSF47384">
    <property type="entry name" value="Homodimeric domain of signal transducing histidine kinase"/>
    <property type="match status" value="1"/>
</dbReference>
<keyword evidence="9" id="KW-0067">ATP-binding</keyword>
<gene>
    <name evidence="15" type="ORF">ARTHRO_30257</name>
</gene>
<name>A0A9P1NYM6_9CYAN</name>
<dbReference type="InterPro" id="IPR001789">
    <property type="entry name" value="Sig_transdc_resp-reg_receiver"/>
</dbReference>
<feature type="domain" description="Histidine kinase" evidence="13">
    <location>
        <begin position="149"/>
        <end position="366"/>
    </location>
</feature>
<organism evidence="15 16">
    <name type="scientific">Limnospira indica PCC 8005</name>
    <dbReference type="NCBI Taxonomy" id="376219"/>
    <lineage>
        <taxon>Bacteria</taxon>
        <taxon>Bacillati</taxon>
        <taxon>Cyanobacteriota</taxon>
        <taxon>Cyanophyceae</taxon>
        <taxon>Oscillatoriophycideae</taxon>
        <taxon>Oscillatoriales</taxon>
        <taxon>Sirenicapillariaceae</taxon>
        <taxon>Limnospira</taxon>
    </lineage>
</organism>
<dbReference type="InterPro" id="IPR036097">
    <property type="entry name" value="HisK_dim/P_sf"/>
</dbReference>
<keyword evidence="7" id="KW-0547">Nucleotide-binding</keyword>
<evidence type="ECO:0000256" key="5">
    <source>
        <dbReference type="ARBA" id="ARBA00022553"/>
    </source>
</evidence>